<dbReference type="EMBL" id="ANJA01001915">
    <property type="protein sequence ID" value="ETO73344.1"/>
    <property type="molecule type" value="Genomic_DNA"/>
</dbReference>
<accession>A0A081A383</accession>
<evidence type="ECO:0000313" key="2">
    <source>
        <dbReference type="Proteomes" id="UP000028582"/>
    </source>
</evidence>
<protein>
    <submittedName>
        <fullName evidence="1">Uncharacterized protein</fullName>
    </submittedName>
</protein>
<dbReference type="Proteomes" id="UP000028582">
    <property type="component" value="Unassembled WGS sequence"/>
</dbReference>
<reference evidence="1 2" key="1">
    <citation type="submission" date="2013-11" db="EMBL/GenBank/DDBJ databases">
        <title>The Genome Sequence of Phytophthora parasitica P1976.</title>
        <authorList>
            <consortium name="The Broad Institute Genomics Platform"/>
            <person name="Russ C."/>
            <person name="Tyler B."/>
            <person name="Panabieres F."/>
            <person name="Shan W."/>
            <person name="Tripathy S."/>
            <person name="Grunwald N."/>
            <person name="Machado M."/>
            <person name="Johnson C.S."/>
            <person name="Walker B."/>
            <person name="Young S."/>
            <person name="Zeng Q."/>
            <person name="Gargeya S."/>
            <person name="Fitzgerald M."/>
            <person name="Haas B."/>
            <person name="Abouelleil A."/>
            <person name="Allen A.W."/>
            <person name="Alvarado L."/>
            <person name="Arachchi H.M."/>
            <person name="Berlin A.M."/>
            <person name="Chapman S.B."/>
            <person name="Gainer-Dewar J."/>
            <person name="Goldberg J."/>
            <person name="Griggs A."/>
            <person name="Gujja S."/>
            <person name="Hansen M."/>
            <person name="Howarth C."/>
            <person name="Imamovic A."/>
            <person name="Ireland A."/>
            <person name="Larimer J."/>
            <person name="McCowan C."/>
            <person name="Murphy C."/>
            <person name="Pearson M."/>
            <person name="Poon T.W."/>
            <person name="Priest M."/>
            <person name="Roberts A."/>
            <person name="Saif S."/>
            <person name="Shea T."/>
            <person name="Sisk P."/>
            <person name="Sykes S."/>
            <person name="Wortman J."/>
            <person name="Nusbaum C."/>
            <person name="Birren B."/>
        </authorList>
    </citation>
    <scope>NUCLEOTIDE SEQUENCE [LARGE SCALE GENOMIC DNA]</scope>
    <source>
        <strain evidence="1 2">P1976</strain>
    </source>
</reference>
<proteinExistence type="predicted"/>
<name>A0A081A383_PHYNI</name>
<dbReference type="AlphaFoldDB" id="A0A081A383"/>
<evidence type="ECO:0000313" key="1">
    <source>
        <dbReference type="EMBL" id="ETO73344.1"/>
    </source>
</evidence>
<gene>
    <name evidence="1" type="ORF">F444_10692</name>
</gene>
<sequence>MSALRGATCTCIRSDHECFLLEVAADAPLDPCEDRMCIARKTLAKDRIENTSVDHVL</sequence>
<comment type="caution">
    <text evidence="1">The sequence shown here is derived from an EMBL/GenBank/DDBJ whole genome shotgun (WGS) entry which is preliminary data.</text>
</comment>
<organism evidence="1 2">
    <name type="scientific">Phytophthora nicotianae P1976</name>
    <dbReference type="NCBI Taxonomy" id="1317066"/>
    <lineage>
        <taxon>Eukaryota</taxon>
        <taxon>Sar</taxon>
        <taxon>Stramenopiles</taxon>
        <taxon>Oomycota</taxon>
        <taxon>Peronosporomycetes</taxon>
        <taxon>Peronosporales</taxon>
        <taxon>Peronosporaceae</taxon>
        <taxon>Phytophthora</taxon>
    </lineage>
</organism>